<reference evidence="1" key="2">
    <citation type="journal article" date="2015" name="Fish Shellfish Immunol.">
        <title>Early steps in the European eel (Anguilla anguilla)-Vibrio vulnificus interaction in the gills: Role of the RtxA13 toxin.</title>
        <authorList>
            <person name="Callol A."/>
            <person name="Pajuelo D."/>
            <person name="Ebbesson L."/>
            <person name="Teles M."/>
            <person name="MacKenzie S."/>
            <person name="Amaro C."/>
        </authorList>
    </citation>
    <scope>NUCLEOTIDE SEQUENCE</scope>
</reference>
<name>A0A0E9THY2_ANGAN</name>
<dbReference type="AlphaFoldDB" id="A0A0E9THY2"/>
<evidence type="ECO:0008006" key="2">
    <source>
        <dbReference type="Google" id="ProtNLM"/>
    </source>
</evidence>
<dbReference type="EMBL" id="GBXM01051478">
    <property type="protein sequence ID" value="JAH57099.1"/>
    <property type="molecule type" value="Transcribed_RNA"/>
</dbReference>
<sequence>MCLNSIEHQWEILDQRVRPCARPPSPKHQMRAYL</sequence>
<dbReference type="EMBL" id="GBXM01056264">
    <property type="protein sequence ID" value="JAH52313.1"/>
    <property type="molecule type" value="Transcribed_RNA"/>
</dbReference>
<organism evidence="1">
    <name type="scientific">Anguilla anguilla</name>
    <name type="common">European freshwater eel</name>
    <name type="synonym">Muraena anguilla</name>
    <dbReference type="NCBI Taxonomy" id="7936"/>
    <lineage>
        <taxon>Eukaryota</taxon>
        <taxon>Metazoa</taxon>
        <taxon>Chordata</taxon>
        <taxon>Craniata</taxon>
        <taxon>Vertebrata</taxon>
        <taxon>Euteleostomi</taxon>
        <taxon>Actinopterygii</taxon>
        <taxon>Neopterygii</taxon>
        <taxon>Teleostei</taxon>
        <taxon>Anguilliformes</taxon>
        <taxon>Anguillidae</taxon>
        <taxon>Anguilla</taxon>
    </lineage>
</organism>
<evidence type="ECO:0000313" key="1">
    <source>
        <dbReference type="EMBL" id="JAH52313.1"/>
    </source>
</evidence>
<proteinExistence type="predicted"/>
<reference evidence="1" key="1">
    <citation type="submission" date="2014-11" db="EMBL/GenBank/DDBJ databases">
        <authorList>
            <person name="Amaro Gonzalez C."/>
        </authorList>
    </citation>
    <scope>NUCLEOTIDE SEQUENCE</scope>
</reference>
<accession>A0A0E9THY2</accession>
<protein>
    <recommendedName>
        <fullName evidence="2">Transposase</fullName>
    </recommendedName>
</protein>